<comment type="caution">
    <text evidence="1">The sequence shown here is derived from an EMBL/GenBank/DDBJ whole genome shotgun (WGS) entry which is preliminary data.</text>
</comment>
<protein>
    <submittedName>
        <fullName evidence="1">Uncharacterized protein</fullName>
    </submittedName>
</protein>
<proteinExistence type="predicted"/>
<organism evidence="1">
    <name type="scientific">Daucus carota subsp. sativus</name>
    <name type="common">Carrot</name>
    <dbReference type="NCBI Taxonomy" id="79200"/>
    <lineage>
        <taxon>Eukaryota</taxon>
        <taxon>Viridiplantae</taxon>
        <taxon>Streptophyta</taxon>
        <taxon>Embryophyta</taxon>
        <taxon>Tracheophyta</taxon>
        <taxon>Spermatophyta</taxon>
        <taxon>Magnoliopsida</taxon>
        <taxon>eudicotyledons</taxon>
        <taxon>Gunneridae</taxon>
        <taxon>Pentapetalae</taxon>
        <taxon>asterids</taxon>
        <taxon>campanulids</taxon>
        <taxon>Apiales</taxon>
        <taxon>Apiaceae</taxon>
        <taxon>Apioideae</taxon>
        <taxon>Scandiceae</taxon>
        <taxon>Daucinae</taxon>
        <taxon>Daucus</taxon>
        <taxon>Daucus sect. Daucus</taxon>
    </lineage>
</organism>
<reference evidence="1" key="1">
    <citation type="journal article" date="2016" name="Nat. Genet.">
        <title>A high-quality carrot genome assembly provides new insights into carotenoid accumulation and asterid genome evolution.</title>
        <authorList>
            <person name="Iorizzo M."/>
            <person name="Ellison S."/>
            <person name="Senalik D."/>
            <person name="Zeng P."/>
            <person name="Satapoomin P."/>
            <person name="Huang J."/>
            <person name="Bowman M."/>
            <person name="Iovene M."/>
            <person name="Sanseverino W."/>
            <person name="Cavagnaro P."/>
            <person name="Yildiz M."/>
            <person name="Macko-Podgorni A."/>
            <person name="Moranska E."/>
            <person name="Grzebelus E."/>
            <person name="Grzebelus D."/>
            <person name="Ashrafi H."/>
            <person name="Zheng Z."/>
            <person name="Cheng S."/>
            <person name="Spooner D."/>
            <person name="Van Deynze A."/>
            <person name="Simon P."/>
        </authorList>
    </citation>
    <scope>NUCLEOTIDE SEQUENCE [LARGE SCALE GENOMIC DNA]</scope>
    <source>
        <tissue evidence="1">Leaf</tissue>
    </source>
</reference>
<dbReference type="Gramene" id="KZN08087">
    <property type="protein sequence ID" value="KZN08087"/>
    <property type="gene ID" value="DCAR_000756"/>
</dbReference>
<name>A0A166FRF6_DAUCS</name>
<dbReference type="EMBL" id="LNRQ01000001">
    <property type="protein sequence ID" value="KZN08087.1"/>
    <property type="molecule type" value="Genomic_DNA"/>
</dbReference>
<accession>A0A166FRF6</accession>
<sequence>MLFKSGPSILIRLSWKRRAYECGGYEYNNKYSCGCKREKNINNEVNFRDFVLNNQHESRGRQ</sequence>
<gene>
    <name evidence="1" type="ORF">DCAR_000756</name>
</gene>
<evidence type="ECO:0000313" key="1">
    <source>
        <dbReference type="EMBL" id="KZN08087.1"/>
    </source>
</evidence>
<dbReference type="AlphaFoldDB" id="A0A166FRF6"/>